<reference evidence="1 2" key="1">
    <citation type="submission" date="2019-02" db="EMBL/GenBank/DDBJ databases">
        <authorList>
            <consortium name="Pathogen Informatics"/>
        </authorList>
    </citation>
    <scope>NUCLEOTIDE SEQUENCE [LARGE SCALE GENOMIC DNA]</scope>
    <source>
        <strain evidence="1 2">3012STDY6944375</strain>
    </source>
</reference>
<name>A0A4U8WA71_9FLAO</name>
<dbReference type="AlphaFoldDB" id="A0A4U8WA71"/>
<accession>A0A4U8WA71</accession>
<dbReference type="KEGG" id="ctai:NCTC12078_01171"/>
<dbReference type="InterPro" id="IPR036866">
    <property type="entry name" value="RibonucZ/Hydroxyglut_hydro"/>
</dbReference>
<dbReference type="Gene3D" id="3.60.15.10">
    <property type="entry name" value="Ribonuclease Z/Hydroxyacylglutathione hydrolase-like"/>
    <property type="match status" value="1"/>
</dbReference>
<dbReference type="EMBL" id="LR215974">
    <property type="protein sequence ID" value="VFB03177.1"/>
    <property type="molecule type" value="Genomic_DNA"/>
</dbReference>
<sequence length="91" mass="10694">MKLYHLRNATLVIETQEKFILVDPLLGEKGSGLPFTLIRFKPRKNPLVDLPSNSDISESLDFWKEHDFWVEKSSEFPPFTDTDLLQNLWEM</sequence>
<gene>
    <name evidence="1" type="ORF">NCTC12078_01171</name>
</gene>
<evidence type="ECO:0000313" key="1">
    <source>
        <dbReference type="EMBL" id="VFB03177.1"/>
    </source>
</evidence>
<organism evidence="1 2">
    <name type="scientific">Chryseobacterium taihuense</name>
    <dbReference type="NCBI Taxonomy" id="1141221"/>
    <lineage>
        <taxon>Bacteria</taxon>
        <taxon>Pseudomonadati</taxon>
        <taxon>Bacteroidota</taxon>
        <taxon>Flavobacteriia</taxon>
        <taxon>Flavobacteriales</taxon>
        <taxon>Weeksellaceae</taxon>
        <taxon>Chryseobacterium group</taxon>
        <taxon>Chryseobacterium</taxon>
    </lineage>
</organism>
<dbReference type="RefSeq" id="WP_232520442.1">
    <property type="nucleotide sequence ID" value="NZ_LR215974.1"/>
</dbReference>
<dbReference type="Proteomes" id="UP000290013">
    <property type="component" value="Chromosome"/>
</dbReference>
<proteinExistence type="predicted"/>
<protein>
    <submittedName>
        <fullName evidence="1">Uncharacterized protein</fullName>
    </submittedName>
</protein>
<evidence type="ECO:0000313" key="2">
    <source>
        <dbReference type="Proteomes" id="UP000290013"/>
    </source>
</evidence>